<gene>
    <name evidence="1" type="ORF">EZS28_045063</name>
</gene>
<dbReference type="Proteomes" id="UP000324800">
    <property type="component" value="Unassembled WGS sequence"/>
</dbReference>
<reference evidence="1 2" key="1">
    <citation type="submission" date="2019-03" db="EMBL/GenBank/DDBJ databases">
        <title>Single cell metagenomics reveals metabolic interactions within the superorganism composed of flagellate Streblomastix strix and complex community of Bacteroidetes bacteria on its surface.</title>
        <authorList>
            <person name="Treitli S.C."/>
            <person name="Kolisko M."/>
            <person name="Husnik F."/>
            <person name="Keeling P."/>
            <person name="Hampl V."/>
        </authorList>
    </citation>
    <scope>NUCLEOTIDE SEQUENCE [LARGE SCALE GENOMIC DNA]</scope>
    <source>
        <strain evidence="1">ST1C</strain>
    </source>
</reference>
<evidence type="ECO:0000313" key="1">
    <source>
        <dbReference type="EMBL" id="KAA6359410.1"/>
    </source>
</evidence>
<name>A0A5J4TNJ7_9EUKA</name>
<feature type="non-terminal residue" evidence="1">
    <location>
        <position position="299"/>
    </location>
</feature>
<accession>A0A5J4TNJ7</accession>
<protein>
    <submittedName>
        <fullName evidence="1">Uncharacterized protein</fullName>
    </submittedName>
</protein>
<dbReference type="EMBL" id="SNRW01028429">
    <property type="protein sequence ID" value="KAA6359410.1"/>
    <property type="molecule type" value="Genomic_DNA"/>
</dbReference>
<evidence type="ECO:0000313" key="2">
    <source>
        <dbReference type="Proteomes" id="UP000324800"/>
    </source>
</evidence>
<proteinExistence type="predicted"/>
<sequence>MVIPEDVITTLKASQPINKQQLDEQDKCHGIRYLRNYTKIYAYKAYTVDQSDIYPSLTYSVSNGPKYEWQQEVIDGTTYQYKSIINDNCWDGFDNFWTSIYWNGVIDQSCIPEDFTNIPGYDWDYKGELPKGSAPKLPDKCTMTGGQFNPKLKGYSAGMLFDGNNTSLKELITKYGVVFVDYVIYRKSDSTMVGGYDGFELTINVIIIGWDEEGFITIEEEEIYDDEDEEFIEIGKKIGKLLYQGIAKKEVYDYDIGKYVYEDIEYDYIDFKQVFFVASDQEQQYPPDKCSQITKETLE</sequence>
<organism evidence="1 2">
    <name type="scientific">Streblomastix strix</name>
    <dbReference type="NCBI Taxonomy" id="222440"/>
    <lineage>
        <taxon>Eukaryota</taxon>
        <taxon>Metamonada</taxon>
        <taxon>Preaxostyla</taxon>
        <taxon>Oxymonadida</taxon>
        <taxon>Streblomastigidae</taxon>
        <taxon>Streblomastix</taxon>
    </lineage>
</organism>
<comment type="caution">
    <text evidence="1">The sequence shown here is derived from an EMBL/GenBank/DDBJ whole genome shotgun (WGS) entry which is preliminary data.</text>
</comment>
<dbReference type="AlphaFoldDB" id="A0A5J4TNJ7"/>